<comment type="caution">
    <text evidence="2">The sequence shown here is derived from an EMBL/GenBank/DDBJ whole genome shotgun (WGS) entry which is preliminary data.</text>
</comment>
<dbReference type="EMBL" id="JAUUTY010000005">
    <property type="protein sequence ID" value="KAK1632874.1"/>
    <property type="molecule type" value="Genomic_DNA"/>
</dbReference>
<accession>A0AAD8RXC1</accession>
<keyword evidence="3" id="KW-1185">Reference proteome</keyword>
<dbReference type="PROSITE" id="PS50181">
    <property type="entry name" value="FBOX"/>
    <property type="match status" value="1"/>
</dbReference>
<dbReference type="InterPro" id="IPR036047">
    <property type="entry name" value="F-box-like_dom_sf"/>
</dbReference>
<gene>
    <name evidence="2" type="ORF">QYE76_007189</name>
</gene>
<sequence>MAERLCNMDGKKAAVPDGNDRLSALPDDVLLLILSYLYSREAVQTCVLSPRWRTLWKSALSLVLNSSHSPNFINNMLRSRDQTPLRYCWINAQDSCFLDEYRRDAEHWLRYAISCKVRNLAFHMLVFGALPLSAGALASEHLTRLDLYRIKSESFSLDISSCQSLEELEVDQSVINIGNTGTDFPESLQLLIIKDSKFLPEGIRSSISAPGLVTLELVDCLDWTPFLKSMPSLETAIIRIGHGCLDSSDEHNICGVCGGWLCVQCYGTDDRVLLKSLSDATHLTLLSPSSLIFRREIKWRPMFSKLKTLLLCDWFVTDNFIGLVFFLQHSPVLEMLMLQLSNTSKKIQMSNVYKPKNQFMVSKHLRSVDIKYWEEVGKIEELLNVLASHGVQPELINIESKPYKDCNYYEDYKPMSLKLSL</sequence>
<dbReference type="SUPFAM" id="SSF52047">
    <property type="entry name" value="RNI-like"/>
    <property type="match status" value="1"/>
</dbReference>
<proteinExistence type="predicted"/>
<evidence type="ECO:0000259" key="1">
    <source>
        <dbReference type="PROSITE" id="PS50181"/>
    </source>
</evidence>
<name>A0AAD8RXC1_LOLMU</name>
<organism evidence="2 3">
    <name type="scientific">Lolium multiflorum</name>
    <name type="common">Italian ryegrass</name>
    <name type="synonym">Lolium perenne subsp. multiflorum</name>
    <dbReference type="NCBI Taxonomy" id="4521"/>
    <lineage>
        <taxon>Eukaryota</taxon>
        <taxon>Viridiplantae</taxon>
        <taxon>Streptophyta</taxon>
        <taxon>Embryophyta</taxon>
        <taxon>Tracheophyta</taxon>
        <taxon>Spermatophyta</taxon>
        <taxon>Magnoliopsida</taxon>
        <taxon>Liliopsida</taxon>
        <taxon>Poales</taxon>
        <taxon>Poaceae</taxon>
        <taxon>BOP clade</taxon>
        <taxon>Pooideae</taxon>
        <taxon>Poodae</taxon>
        <taxon>Poeae</taxon>
        <taxon>Poeae Chloroplast Group 2 (Poeae type)</taxon>
        <taxon>Loliodinae</taxon>
        <taxon>Loliinae</taxon>
        <taxon>Lolium</taxon>
    </lineage>
</organism>
<dbReference type="Proteomes" id="UP001231189">
    <property type="component" value="Unassembled WGS sequence"/>
</dbReference>
<dbReference type="InterPro" id="IPR001810">
    <property type="entry name" value="F-box_dom"/>
</dbReference>
<dbReference type="PANTHER" id="PTHR34223:SF97">
    <property type="entry name" value="F-BOX DOMAIN-CONTAINING PROTEIN"/>
    <property type="match status" value="1"/>
</dbReference>
<dbReference type="AlphaFoldDB" id="A0AAD8RXC1"/>
<dbReference type="SUPFAM" id="SSF81383">
    <property type="entry name" value="F-box domain"/>
    <property type="match status" value="1"/>
</dbReference>
<dbReference type="InterPro" id="IPR053197">
    <property type="entry name" value="F-box_SCFL_complex_component"/>
</dbReference>
<evidence type="ECO:0000313" key="2">
    <source>
        <dbReference type="EMBL" id="KAK1632874.1"/>
    </source>
</evidence>
<feature type="domain" description="F-box" evidence="1">
    <location>
        <begin position="19"/>
        <end position="67"/>
    </location>
</feature>
<protein>
    <recommendedName>
        <fullName evidence="1">F-box domain-containing protein</fullName>
    </recommendedName>
</protein>
<dbReference type="Gene3D" id="1.20.1280.50">
    <property type="match status" value="1"/>
</dbReference>
<dbReference type="PANTHER" id="PTHR34223">
    <property type="entry name" value="OS11G0201299 PROTEIN"/>
    <property type="match status" value="1"/>
</dbReference>
<evidence type="ECO:0000313" key="3">
    <source>
        <dbReference type="Proteomes" id="UP001231189"/>
    </source>
</evidence>
<dbReference type="Pfam" id="PF00646">
    <property type="entry name" value="F-box"/>
    <property type="match status" value="1"/>
</dbReference>
<reference evidence="2" key="1">
    <citation type="submission" date="2023-07" db="EMBL/GenBank/DDBJ databases">
        <title>A chromosome-level genome assembly of Lolium multiflorum.</title>
        <authorList>
            <person name="Chen Y."/>
            <person name="Copetti D."/>
            <person name="Kolliker R."/>
            <person name="Studer B."/>
        </authorList>
    </citation>
    <scope>NUCLEOTIDE SEQUENCE</scope>
    <source>
        <strain evidence="2">02402/16</strain>
        <tissue evidence="2">Leaf</tissue>
    </source>
</reference>